<dbReference type="CDD" id="cd00537">
    <property type="entry name" value="MTHFR"/>
    <property type="match status" value="1"/>
</dbReference>
<dbReference type="SUPFAM" id="SSF51730">
    <property type="entry name" value="FAD-linked oxidoreductase"/>
    <property type="match status" value="1"/>
</dbReference>
<keyword evidence="5" id="KW-0285">Flavoprotein</keyword>
<dbReference type="PANTHER" id="PTHR45754">
    <property type="entry name" value="METHYLENETETRAHYDROFOLATE REDUCTASE"/>
    <property type="match status" value="1"/>
</dbReference>
<organism evidence="12">
    <name type="scientific">marine metagenome</name>
    <dbReference type="NCBI Taxonomy" id="408172"/>
    <lineage>
        <taxon>unclassified sequences</taxon>
        <taxon>metagenomes</taxon>
        <taxon>ecological metagenomes</taxon>
    </lineage>
</organism>
<dbReference type="InterPro" id="IPR004620">
    <property type="entry name" value="MTHF_reductase_bac"/>
</dbReference>
<dbReference type="InterPro" id="IPR004621">
    <property type="entry name" value="Fadh2_euk"/>
</dbReference>
<comment type="cofactor">
    <cofactor evidence="1">
        <name>FAD</name>
        <dbReference type="ChEBI" id="CHEBI:57692"/>
    </cofactor>
</comment>
<evidence type="ECO:0000256" key="9">
    <source>
        <dbReference type="ARBA" id="ARBA00023167"/>
    </source>
</evidence>
<dbReference type="UniPathway" id="UPA00193"/>
<dbReference type="GO" id="GO:0009086">
    <property type="term" value="P:methionine biosynthetic process"/>
    <property type="evidence" value="ECO:0007669"/>
    <property type="project" value="UniProtKB-KW"/>
</dbReference>
<dbReference type="AlphaFoldDB" id="A0A381WKS9"/>
<dbReference type="EC" id="1.5.1.54" evidence="11"/>
<evidence type="ECO:0000256" key="5">
    <source>
        <dbReference type="ARBA" id="ARBA00022630"/>
    </source>
</evidence>
<accession>A0A381WKS9</accession>
<dbReference type="GO" id="GO:0035999">
    <property type="term" value="P:tetrahydrofolate interconversion"/>
    <property type="evidence" value="ECO:0007669"/>
    <property type="project" value="UniProtKB-UniPathway"/>
</dbReference>
<comment type="pathway">
    <text evidence="10">Amino-acid biosynthesis; L-methionine biosynthesis via de novo pathway.</text>
</comment>
<keyword evidence="8" id="KW-0520">NAD</keyword>
<keyword evidence="7" id="KW-0560">Oxidoreductase</keyword>
<protein>
    <recommendedName>
        <fullName evidence="11">methylenetetrahydrofolate reductase (NADH)</fullName>
        <ecNumber evidence="11">1.5.1.54</ecNumber>
    </recommendedName>
</protein>
<reference evidence="12" key="1">
    <citation type="submission" date="2018-05" db="EMBL/GenBank/DDBJ databases">
        <authorList>
            <person name="Lanie J.A."/>
            <person name="Ng W.-L."/>
            <person name="Kazmierczak K.M."/>
            <person name="Andrzejewski T.M."/>
            <person name="Davidsen T.M."/>
            <person name="Wayne K.J."/>
            <person name="Tettelin H."/>
            <person name="Glass J.I."/>
            <person name="Rusch D."/>
            <person name="Podicherti R."/>
            <person name="Tsui H.-C.T."/>
            <person name="Winkler M.E."/>
        </authorList>
    </citation>
    <scope>NUCLEOTIDE SEQUENCE</scope>
</reference>
<evidence type="ECO:0000256" key="8">
    <source>
        <dbReference type="ARBA" id="ARBA00023027"/>
    </source>
</evidence>
<dbReference type="InterPro" id="IPR003171">
    <property type="entry name" value="Mehydrof_redctse-like"/>
</dbReference>
<dbReference type="Gene3D" id="3.20.20.220">
    <property type="match status" value="1"/>
</dbReference>
<evidence type="ECO:0000256" key="11">
    <source>
        <dbReference type="ARBA" id="ARBA00034529"/>
    </source>
</evidence>
<dbReference type="NCBIfam" id="TIGR00676">
    <property type="entry name" value="fadh2"/>
    <property type="match status" value="1"/>
</dbReference>
<keyword evidence="4" id="KW-0028">Amino-acid biosynthesis</keyword>
<comment type="pathway">
    <text evidence="2">One-carbon metabolism; tetrahydrofolate interconversion.</text>
</comment>
<dbReference type="Pfam" id="PF02219">
    <property type="entry name" value="MTHFR"/>
    <property type="match status" value="1"/>
</dbReference>
<dbReference type="NCBIfam" id="TIGR00677">
    <property type="entry name" value="fadh2_euk"/>
    <property type="match status" value="1"/>
</dbReference>
<evidence type="ECO:0000313" key="12">
    <source>
        <dbReference type="EMBL" id="SVA52567.1"/>
    </source>
</evidence>
<dbReference type="PANTHER" id="PTHR45754:SF3">
    <property type="entry name" value="METHYLENETETRAHYDROFOLATE REDUCTASE (NADPH)"/>
    <property type="match status" value="1"/>
</dbReference>
<name>A0A381WKS9_9ZZZZ</name>
<dbReference type="EMBL" id="UINC01011983">
    <property type="protein sequence ID" value="SVA52567.1"/>
    <property type="molecule type" value="Genomic_DNA"/>
</dbReference>
<sequence length="286" mass="31778">MKIIDILKQDKPAFSFEFFPPKDDVGFDQLFETIDNLKSWDPAFVSVTYGAGGSTRSKTIDLVGRIKKEIGLESMAHLTCVGHSSDEILKVLESIKEQNVDNVLALRGDPPAGETNFTKPDNGFGYAEELVQFIRERFSFCIGVAGYPEGHPESSNLKEDLSHLKKKVLAGASFIVTQLFFDNKYYFDFVASLRKIGVDVPVIPGIMPIVNLKQIKRFTKMCGATVPPDLMVRLEKVQDDPESVCQIGIDHATNQCEKLLMQGAPGIHFYTLNRSRATLSVLEGLV</sequence>
<evidence type="ECO:0000256" key="10">
    <source>
        <dbReference type="ARBA" id="ARBA00034478"/>
    </source>
</evidence>
<comment type="similarity">
    <text evidence="3">Belongs to the methylenetetrahydrofolate reductase family.</text>
</comment>
<keyword evidence="6" id="KW-0274">FAD</keyword>
<gene>
    <name evidence="12" type="ORF">METZ01_LOCUS105421</name>
</gene>
<dbReference type="GO" id="GO:0005829">
    <property type="term" value="C:cytosol"/>
    <property type="evidence" value="ECO:0007669"/>
    <property type="project" value="InterPro"/>
</dbReference>
<evidence type="ECO:0000256" key="3">
    <source>
        <dbReference type="ARBA" id="ARBA00006743"/>
    </source>
</evidence>
<evidence type="ECO:0000256" key="6">
    <source>
        <dbReference type="ARBA" id="ARBA00022827"/>
    </source>
</evidence>
<proteinExistence type="inferred from homology"/>
<dbReference type="InterPro" id="IPR029041">
    <property type="entry name" value="FAD-linked_oxidoreductase-like"/>
</dbReference>
<evidence type="ECO:0000256" key="2">
    <source>
        <dbReference type="ARBA" id="ARBA00004777"/>
    </source>
</evidence>
<evidence type="ECO:0000256" key="4">
    <source>
        <dbReference type="ARBA" id="ARBA00022605"/>
    </source>
</evidence>
<dbReference type="GO" id="GO:0071949">
    <property type="term" value="F:FAD binding"/>
    <property type="evidence" value="ECO:0007669"/>
    <property type="project" value="TreeGrafter"/>
</dbReference>
<evidence type="ECO:0000256" key="7">
    <source>
        <dbReference type="ARBA" id="ARBA00023002"/>
    </source>
</evidence>
<dbReference type="GO" id="GO:0106312">
    <property type="term" value="F:methylenetetrahydrofolate reductase (NADH) activity"/>
    <property type="evidence" value="ECO:0007669"/>
    <property type="project" value="UniProtKB-EC"/>
</dbReference>
<keyword evidence="9" id="KW-0486">Methionine biosynthesis</keyword>
<evidence type="ECO:0000256" key="1">
    <source>
        <dbReference type="ARBA" id="ARBA00001974"/>
    </source>
</evidence>